<dbReference type="PROSITE" id="PS51671">
    <property type="entry name" value="ACT"/>
    <property type="match status" value="1"/>
</dbReference>
<dbReference type="SUPFAM" id="SSF109604">
    <property type="entry name" value="HD-domain/PDEase-like"/>
    <property type="match status" value="1"/>
</dbReference>
<dbReference type="Pfam" id="PF13328">
    <property type="entry name" value="HD_4"/>
    <property type="match status" value="1"/>
</dbReference>
<comment type="caution">
    <text evidence="8">The sequence shown here is derived from an EMBL/GenBank/DDBJ whole genome shotgun (WGS) entry which is preliminary data.</text>
</comment>
<evidence type="ECO:0000256" key="5">
    <source>
        <dbReference type="RuleBase" id="RU003847"/>
    </source>
</evidence>
<dbReference type="InterPro" id="IPR007685">
    <property type="entry name" value="RelA_SpoT"/>
</dbReference>
<dbReference type="EMBL" id="JAYXHS010000001">
    <property type="protein sequence ID" value="MEC5385869.1"/>
    <property type="molecule type" value="Genomic_DNA"/>
</dbReference>
<gene>
    <name evidence="8" type="ORF">VVD49_09045</name>
</gene>
<evidence type="ECO:0000259" key="6">
    <source>
        <dbReference type="PROSITE" id="PS51671"/>
    </source>
</evidence>
<dbReference type="InterPro" id="IPR004095">
    <property type="entry name" value="TGS"/>
</dbReference>
<dbReference type="InterPro" id="IPR012676">
    <property type="entry name" value="TGS-like"/>
</dbReference>
<dbReference type="Pfam" id="PF02824">
    <property type="entry name" value="TGS"/>
    <property type="match status" value="1"/>
</dbReference>
<evidence type="ECO:0000256" key="4">
    <source>
        <dbReference type="ARBA" id="ARBA00033308"/>
    </source>
</evidence>
<dbReference type="InterPro" id="IPR045865">
    <property type="entry name" value="ACT-like_dom_sf"/>
</dbReference>
<reference evidence="8 9" key="1">
    <citation type="submission" date="2024-01" db="EMBL/GenBank/DDBJ databases">
        <title>Uliginosibacterium soil sp. nov.</title>
        <authorList>
            <person name="Lv Y."/>
        </authorList>
    </citation>
    <scope>NUCLEOTIDE SEQUENCE [LARGE SCALE GENOMIC DNA]</scope>
    <source>
        <strain evidence="8 9">H3</strain>
    </source>
</reference>
<name>A0ABU6K1Q3_9RHOO</name>
<comment type="function">
    <text evidence="5">In eubacteria ppGpp (guanosine 3'-diphosphate 5'-diphosphate) is a mediator of the stringent response that coordinates a variety of cellular activities in response to changes in nutritional abundance.</text>
</comment>
<keyword evidence="9" id="KW-1185">Reference proteome</keyword>
<dbReference type="RefSeq" id="WP_327598813.1">
    <property type="nucleotide sequence ID" value="NZ_JAYXHS010000001.1"/>
</dbReference>
<dbReference type="NCBIfam" id="TIGR00691">
    <property type="entry name" value="spoT_relA"/>
    <property type="match status" value="1"/>
</dbReference>
<dbReference type="InterPro" id="IPR043519">
    <property type="entry name" value="NT_sf"/>
</dbReference>
<dbReference type="SUPFAM" id="SSF81271">
    <property type="entry name" value="TGS-like"/>
    <property type="match status" value="1"/>
</dbReference>
<dbReference type="CDD" id="cd01668">
    <property type="entry name" value="TGS_RSH"/>
    <property type="match status" value="1"/>
</dbReference>
<comment type="similarity">
    <text evidence="5">Belongs to the relA/spoT family.</text>
</comment>
<dbReference type="PROSITE" id="PS51880">
    <property type="entry name" value="TGS"/>
    <property type="match status" value="1"/>
</dbReference>
<dbReference type="PANTHER" id="PTHR21262:SF31">
    <property type="entry name" value="GTP PYROPHOSPHOKINASE"/>
    <property type="match status" value="1"/>
</dbReference>
<dbReference type="Proteomes" id="UP001331561">
    <property type="component" value="Unassembled WGS sequence"/>
</dbReference>
<evidence type="ECO:0000313" key="8">
    <source>
        <dbReference type="EMBL" id="MEC5385869.1"/>
    </source>
</evidence>
<keyword evidence="8" id="KW-0808">Transferase</keyword>
<dbReference type="Gene3D" id="3.10.20.30">
    <property type="match status" value="1"/>
</dbReference>
<proteinExistence type="inferred from homology"/>
<dbReference type="Gene3D" id="3.30.70.260">
    <property type="match status" value="1"/>
</dbReference>
<dbReference type="InterPro" id="IPR045600">
    <property type="entry name" value="RelA/SpoT_AH_RIS"/>
</dbReference>
<dbReference type="InterPro" id="IPR002912">
    <property type="entry name" value="ACT_dom"/>
</dbReference>
<dbReference type="Pfam" id="PF19296">
    <property type="entry name" value="RelA_AH_RIS"/>
    <property type="match status" value="1"/>
</dbReference>
<dbReference type="CDD" id="cd04876">
    <property type="entry name" value="ACT_RelA-SpoT"/>
    <property type="match status" value="1"/>
</dbReference>
<evidence type="ECO:0000313" key="9">
    <source>
        <dbReference type="Proteomes" id="UP001331561"/>
    </source>
</evidence>
<feature type="domain" description="ACT" evidence="6">
    <location>
        <begin position="667"/>
        <end position="738"/>
    </location>
</feature>
<sequence>MVSVQHSVANTQGDASLPDLLAEGLGPTERAQLAQAIDWAQTAYHGHTLGSGEGVWQHALGMTLIAVSLKLDIDARLAALLFAVGADGHHDVEQIESRFGAPVARLVEGLSRLNSLRMLSKPAPNATAADLHAQTETLRKMVLAMAEDLRVILLRLASRVQTLRYFTENKEQVRADIARESIDLYAPLANRLGVWQLKWELEDLSFRFLEPETYKRVAKMLDERRVEREAFIADSIERLRNAIAEHGIKAEIYGRPKHIFSICNKMRSKNVDFDQVYDIRALRVIVDDVKDCYGVLGLVHDIWTPIPNEFDDYIRQPKGNNYQSLHTAVRAADGRALEVQIRTYDMHRHAELGVAAHWRYKEGGEKADGAYDEKIALLRQLLSWRDEVSDVTQWEENTRRAALDDTIYVVTPQGRVLDLAAGATPIDFAYRLHTDLGHRCRGAKVNGVMVPLDTPLKNGEVVEVITIKQGAPSRDWLNPQLGYLVTSNARAKVRRWFVQQDEDETASQGRAIVTRELQRLGQTQANLDDLAGRLNFKDTHTFFMGVGRGDVSTRQIQNAFQTEAPAPTAPELVIGQSRAGHSAEGVLVVGVGQLLTQLARCCKPVPPDPIQGFVTRGRGVSIHRADCRSFLNIAQRHPERLVPTEWGGLVKKDVAKVGGRGEVYPVDIAIDANDRQGLLRDISDVFSRDKFNVIGVNTVSRGPRAYMKFTVEVSSVELVQRILQQVSEVEGVVSARRC</sequence>
<dbReference type="InterPro" id="IPR012675">
    <property type="entry name" value="Beta-grasp_dom_sf"/>
</dbReference>
<dbReference type="Gene3D" id="1.10.3210.10">
    <property type="entry name" value="Hypothetical protein af1432"/>
    <property type="match status" value="1"/>
</dbReference>
<dbReference type="GO" id="GO:0008728">
    <property type="term" value="F:GTP diphosphokinase activity"/>
    <property type="evidence" value="ECO:0007669"/>
    <property type="project" value="UniProtKB-EC"/>
</dbReference>
<dbReference type="PANTHER" id="PTHR21262">
    <property type="entry name" value="GUANOSINE-3',5'-BIS DIPHOSPHATE 3'-PYROPHOSPHOHYDROLASE"/>
    <property type="match status" value="1"/>
</dbReference>
<protein>
    <recommendedName>
        <fullName evidence="1">GTP pyrophosphokinase</fullName>
    </recommendedName>
    <alternativeName>
        <fullName evidence="3">(p)ppGpp synthase</fullName>
    </alternativeName>
    <alternativeName>
        <fullName evidence="2">ATP:GTP 3'-pyrophosphotransferase</fullName>
    </alternativeName>
    <alternativeName>
        <fullName evidence="4">ppGpp synthase I</fullName>
    </alternativeName>
</protein>
<dbReference type="CDD" id="cd05399">
    <property type="entry name" value="NT_Rel-Spo_like"/>
    <property type="match status" value="1"/>
</dbReference>
<evidence type="ECO:0000256" key="2">
    <source>
        <dbReference type="ARBA" id="ARBA00029754"/>
    </source>
</evidence>
<dbReference type="InterPro" id="IPR004811">
    <property type="entry name" value="RelA/Spo_fam"/>
</dbReference>
<dbReference type="Pfam" id="PF13291">
    <property type="entry name" value="ACT_4"/>
    <property type="match status" value="1"/>
</dbReference>
<dbReference type="InterPro" id="IPR033655">
    <property type="entry name" value="TGS_RelA/SpoT"/>
</dbReference>
<evidence type="ECO:0000256" key="3">
    <source>
        <dbReference type="ARBA" id="ARBA00032407"/>
    </source>
</evidence>
<dbReference type="Gene3D" id="3.30.460.10">
    <property type="entry name" value="Beta Polymerase, domain 2"/>
    <property type="match status" value="1"/>
</dbReference>
<organism evidence="8 9">
    <name type="scientific">Uliginosibacterium silvisoli</name>
    <dbReference type="NCBI Taxonomy" id="3114758"/>
    <lineage>
        <taxon>Bacteria</taxon>
        <taxon>Pseudomonadati</taxon>
        <taxon>Pseudomonadota</taxon>
        <taxon>Betaproteobacteria</taxon>
        <taxon>Rhodocyclales</taxon>
        <taxon>Zoogloeaceae</taxon>
        <taxon>Uliginosibacterium</taxon>
    </lineage>
</organism>
<dbReference type="SUPFAM" id="SSF55021">
    <property type="entry name" value="ACT-like"/>
    <property type="match status" value="1"/>
</dbReference>
<dbReference type="SUPFAM" id="SSF81301">
    <property type="entry name" value="Nucleotidyltransferase"/>
    <property type="match status" value="1"/>
</dbReference>
<evidence type="ECO:0000259" key="7">
    <source>
        <dbReference type="PROSITE" id="PS51880"/>
    </source>
</evidence>
<feature type="domain" description="TGS" evidence="7">
    <location>
        <begin position="405"/>
        <end position="466"/>
    </location>
</feature>
<dbReference type="Pfam" id="PF04607">
    <property type="entry name" value="RelA_SpoT"/>
    <property type="match status" value="1"/>
</dbReference>
<accession>A0ABU6K1Q3</accession>
<dbReference type="SMART" id="SM00954">
    <property type="entry name" value="RelA_SpoT"/>
    <property type="match status" value="1"/>
</dbReference>
<evidence type="ECO:0000256" key="1">
    <source>
        <dbReference type="ARBA" id="ARBA00019852"/>
    </source>
</evidence>